<proteinExistence type="predicted"/>
<protein>
    <recommendedName>
        <fullName evidence="6">Tail specific protease domain-containing protein</fullName>
    </recommendedName>
</protein>
<keyword evidence="4" id="KW-1185">Reference proteome</keyword>
<dbReference type="Gene3D" id="3.90.226.10">
    <property type="entry name" value="2-enoyl-CoA Hydratase, Chain A, domain 1"/>
    <property type="match status" value="1"/>
</dbReference>
<keyword evidence="1" id="KW-0732">Signal</keyword>
<feature type="chain" id="PRO_5035600188" description="Tail specific protease domain-containing protein" evidence="1">
    <location>
        <begin position="22"/>
        <end position="631"/>
    </location>
</feature>
<dbReference type="PANTHER" id="PTHR37049">
    <property type="entry name" value="PEPTIDASE S41 FAMILY PROTEIN"/>
    <property type="match status" value="1"/>
</dbReference>
<dbReference type="PANTHER" id="PTHR37049:SF4">
    <property type="entry name" value="RHODANESE DOMAIN-CONTAINING PROTEIN"/>
    <property type="match status" value="1"/>
</dbReference>
<accession>A0A814FRG8</accession>
<reference evidence="3" key="1">
    <citation type="submission" date="2021-02" db="EMBL/GenBank/DDBJ databases">
        <authorList>
            <person name="Nowell W R."/>
        </authorList>
    </citation>
    <scope>NUCLEOTIDE SEQUENCE</scope>
</reference>
<dbReference type="Proteomes" id="UP000663852">
    <property type="component" value="Unassembled WGS sequence"/>
</dbReference>
<dbReference type="EMBL" id="CAJNOJ010000057">
    <property type="protein sequence ID" value="CAF0984851.1"/>
    <property type="molecule type" value="Genomic_DNA"/>
</dbReference>
<evidence type="ECO:0000313" key="2">
    <source>
        <dbReference type="EMBL" id="CAF0934066.1"/>
    </source>
</evidence>
<organism evidence="3 5">
    <name type="scientific">Adineta ricciae</name>
    <name type="common">Rotifer</name>
    <dbReference type="NCBI Taxonomy" id="249248"/>
    <lineage>
        <taxon>Eukaryota</taxon>
        <taxon>Metazoa</taxon>
        <taxon>Spiralia</taxon>
        <taxon>Gnathifera</taxon>
        <taxon>Rotifera</taxon>
        <taxon>Eurotatoria</taxon>
        <taxon>Bdelloidea</taxon>
        <taxon>Adinetida</taxon>
        <taxon>Adinetidae</taxon>
        <taxon>Adineta</taxon>
    </lineage>
</organism>
<evidence type="ECO:0000313" key="3">
    <source>
        <dbReference type="EMBL" id="CAF0984851.1"/>
    </source>
</evidence>
<dbReference type="InterPro" id="IPR029045">
    <property type="entry name" value="ClpP/crotonase-like_dom_sf"/>
</dbReference>
<evidence type="ECO:0000313" key="5">
    <source>
        <dbReference type="Proteomes" id="UP000663852"/>
    </source>
</evidence>
<evidence type="ECO:0008006" key="6">
    <source>
        <dbReference type="Google" id="ProtNLM"/>
    </source>
</evidence>
<evidence type="ECO:0000313" key="4">
    <source>
        <dbReference type="Proteomes" id="UP000663828"/>
    </source>
</evidence>
<gene>
    <name evidence="3" type="ORF">EDS130_LOCUS14069</name>
    <name evidence="2" type="ORF">XAT740_LOCUS9743</name>
</gene>
<comment type="caution">
    <text evidence="3">The sequence shown here is derived from an EMBL/GenBank/DDBJ whole genome shotgun (WGS) entry which is preliminary data.</text>
</comment>
<dbReference type="OrthoDB" id="27214at2759"/>
<name>A0A814FRG8_ADIRI</name>
<dbReference type="Proteomes" id="UP000663828">
    <property type="component" value="Unassembled WGS sequence"/>
</dbReference>
<sequence>MKANASFLVIVICFTFSVASGIDSCTFTSTIADILPSNWSYSTLDKVKPCFQSIILNKTIVNQTIQQLFNSLDFYSFLSIARQSNAPYFINVNLDNELVNIVNQSNMNAYQSDYDFHIAIVNSFKKLNDYHTQYTAPLGYANFILLLPFIFEFLPATQQIKIKQGVKLYSSLTGNDFNMHYTNEMITKIDGVNAFDYIKEFSERHSLISKDKNVKLNSVFKEEFWLRNLAKYPMPLRDNITFTFHNITVTFPYVVLITKQFNSQLDFEKENSFLRPTPAFDQTRVLNYVNNFEKLDWYYERSTDRFDYIMGGNTTYLYTHKRTKTAVIKLGSFDEEHFPDIKKILLAASGDSLIIDLIGNHGGHSCMAYGLLNYLIPEYSNLSNLYEPLDGRITKILQTWSRVFTFYPNSILNLQTGESFTNMDWIQPYRNYTRGNITEEYSMKWSINCDGQVFGEGQYWLRNNTTPKYFRSIYVLTDGTCGSACGLFLSKLKFGSNFKTIYGIGGGYGGNSPFESSSYAGGGAFNWNDIVMYYNLVNDSSSPPLHYFPTSAFLKLNVYEIYINKLNPDCPREFASQPIDKHITGPDYFNLEQLLEQIIDSNISSFGINVQTDVLFILNLLALIILSNYIY</sequence>
<dbReference type="SUPFAM" id="SSF52096">
    <property type="entry name" value="ClpP/crotonase"/>
    <property type="match status" value="1"/>
</dbReference>
<dbReference type="EMBL" id="CAJNOR010000506">
    <property type="protein sequence ID" value="CAF0934066.1"/>
    <property type="molecule type" value="Genomic_DNA"/>
</dbReference>
<feature type="signal peptide" evidence="1">
    <location>
        <begin position="1"/>
        <end position="21"/>
    </location>
</feature>
<dbReference type="InterPro" id="IPR052766">
    <property type="entry name" value="S41A_metabolite_peptidase"/>
</dbReference>
<evidence type="ECO:0000256" key="1">
    <source>
        <dbReference type="SAM" id="SignalP"/>
    </source>
</evidence>
<dbReference type="AlphaFoldDB" id="A0A814FRG8"/>